<dbReference type="AlphaFoldDB" id="A0AAV3H8S6"/>
<comment type="caution">
    <text evidence="1">The sequence shown here is derived from an EMBL/GenBank/DDBJ whole genome shotgun (WGS) entry which is preliminary data.</text>
</comment>
<accession>A0AAV3H8S6</accession>
<reference evidence="1 2" key="1">
    <citation type="submission" date="2012-06" db="EMBL/GenBank/DDBJ databases">
        <title>Genomic anatomy of Escherichia coli O157:H7 outbreaks.</title>
        <authorList>
            <person name="Eppinger M."/>
            <person name="Daugherty S."/>
            <person name="Agrawal S."/>
            <person name="Galens K."/>
            <person name="Tallon L."/>
            <person name="Shefchek K."/>
            <person name="Parankush S."/>
            <person name="Cebula T.A."/>
            <person name="Feng P."/>
            <person name="Soderlund R."/>
            <person name="Mammel M.K."/>
            <person name="DebRoy C."/>
            <person name="Dudley E.G."/>
            <person name="Tarr P.I."/>
            <person name="Fraser-Liggett C."/>
            <person name="Ravel J."/>
        </authorList>
    </citation>
    <scope>NUCLEOTIDE SEQUENCE [LARGE SCALE GENOMIC DNA]</scope>
    <source>
        <strain evidence="1 2">EC1870</strain>
    </source>
</reference>
<evidence type="ECO:0000313" key="2">
    <source>
        <dbReference type="Proteomes" id="UP000006789"/>
    </source>
</evidence>
<proteinExistence type="predicted"/>
<gene>
    <name evidence="1" type="ORF">ECEC1870_3057</name>
</gene>
<sequence>MLSVNCREGEPLYFISEKIVYDRKNLHIMIRVVTLPR</sequence>
<protein>
    <submittedName>
        <fullName evidence="1">Uncharacterized protein</fullName>
    </submittedName>
</protein>
<feature type="non-terminal residue" evidence="1">
    <location>
        <position position="37"/>
    </location>
</feature>
<organism evidence="1 2">
    <name type="scientific">Escherichia coli EC1870</name>
    <dbReference type="NCBI Taxonomy" id="1005554"/>
    <lineage>
        <taxon>Bacteria</taxon>
        <taxon>Pseudomonadati</taxon>
        <taxon>Pseudomonadota</taxon>
        <taxon>Gammaproteobacteria</taxon>
        <taxon>Enterobacterales</taxon>
        <taxon>Enterobacteriaceae</taxon>
        <taxon>Escherichia</taxon>
    </lineage>
</organism>
<evidence type="ECO:0000313" key="1">
    <source>
        <dbReference type="EMBL" id="EKJ42391.1"/>
    </source>
</evidence>
<dbReference type="Proteomes" id="UP000006789">
    <property type="component" value="Unassembled WGS sequence"/>
</dbReference>
<dbReference type="EMBL" id="AMVG01000452">
    <property type="protein sequence ID" value="EKJ42391.1"/>
    <property type="molecule type" value="Genomic_DNA"/>
</dbReference>
<name>A0AAV3H8S6_ECOLX</name>